<evidence type="ECO:0000256" key="5">
    <source>
        <dbReference type="SAM" id="Phobius"/>
    </source>
</evidence>
<dbReference type="PANTHER" id="PTHR42723:SF1">
    <property type="entry name" value="CHLOROPHYLL SYNTHASE, CHLOROPLASTIC"/>
    <property type="match status" value="1"/>
</dbReference>
<dbReference type="InterPro" id="IPR000537">
    <property type="entry name" value="UbiA_prenyltransferase"/>
</dbReference>
<keyword evidence="3 5" id="KW-1133">Transmembrane helix</keyword>
<feature type="transmembrane region" description="Helical" evidence="5">
    <location>
        <begin position="229"/>
        <end position="249"/>
    </location>
</feature>
<protein>
    <recommendedName>
        <fullName evidence="8">UbiA prenyltransferase</fullName>
    </recommendedName>
</protein>
<evidence type="ECO:0008006" key="8">
    <source>
        <dbReference type="Google" id="ProtNLM"/>
    </source>
</evidence>
<keyword evidence="4 5" id="KW-0472">Membrane</keyword>
<dbReference type="InterPro" id="IPR044878">
    <property type="entry name" value="UbiA_sf"/>
</dbReference>
<dbReference type="GO" id="GO:0016765">
    <property type="term" value="F:transferase activity, transferring alkyl or aryl (other than methyl) groups"/>
    <property type="evidence" value="ECO:0007669"/>
    <property type="project" value="InterPro"/>
</dbReference>
<dbReference type="Pfam" id="PF01040">
    <property type="entry name" value="UbiA"/>
    <property type="match status" value="1"/>
</dbReference>
<dbReference type="InParanoid" id="A0A0H2SJ79"/>
<accession>A0A0H2SJ79</accession>
<keyword evidence="2 5" id="KW-0812">Transmembrane</keyword>
<dbReference type="GO" id="GO:0016020">
    <property type="term" value="C:membrane"/>
    <property type="evidence" value="ECO:0007669"/>
    <property type="project" value="UniProtKB-SubCell"/>
</dbReference>
<evidence type="ECO:0000313" key="7">
    <source>
        <dbReference type="Proteomes" id="UP000053477"/>
    </source>
</evidence>
<feature type="transmembrane region" description="Helical" evidence="5">
    <location>
        <begin position="261"/>
        <end position="279"/>
    </location>
</feature>
<proteinExistence type="predicted"/>
<dbReference type="STRING" id="27342.A0A0H2SJ79"/>
<feature type="transmembrane region" description="Helical" evidence="5">
    <location>
        <begin position="201"/>
        <end position="223"/>
    </location>
</feature>
<gene>
    <name evidence="6" type="ORF">SCHPADRAFT_821934</name>
</gene>
<dbReference type="Proteomes" id="UP000053477">
    <property type="component" value="Unassembled WGS sequence"/>
</dbReference>
<evidence type="ECO:0000256" key="3">
    <source>
        <dbReference type="ARBA" id="ARBA00022989"/>
    </source>
</evidence>
<organism evidence="6 7">
    <name type="scientific">Schizopora paradoxa</name>
    <dbReference type="NCBI Taxonomy" id="27342"/>
    <lineage>
        <taxon>Eukaryota</taxon>
        <taxon>Fungi</taxon>
        <taxon>Dikarya</taxon>
        <taxon>Basidiomycota</taxon>
        <taxon>Agaricomycotina</taxon>
        <taxon>Agaricomycetes</taxon>
        <taxon>Hymenochaetales</taxon>
        <taxon>Schizoporaceae</taxon>
        <taxon>Schizopora</taxon>
    </lineage>
</organism>
<dbReference type="OrthoDB" id="434972at2759"/>
<comment type="subcellular location">
    <subcellularLocation>
        <location evidence="1">Membrane</location>
        <topology evidence="1">Multi-pass membrane protein</topology>
    </subcellularLocation>
</comment>
<sequence length="288" mass="32139">MKKPYEIALTLFLFTKSDFKTTVFPATLMAAAAAPLRTPSHLLHAFFWVWLHILQFDVSNQTINPLEDEVNKKDRPLPAKRITLRNALILRWALVPICWLLSFCYSDQALLASIGLCMLTALHNELSASQHWVGKNGIAACAATAFELGAILVIGDDRTRLSRVAELSLICSVGIFSSTFHAQDFKDVDGDAQVGRKTVPIMYPNLAAPALAITLLGWSAYLITLWQVGLVTATLFGGTAVLTSLAYLYSTTIVQYQWCYYLYNFWMTFAHCLPFFRGVDPVSLTIQY</sequence>
<name>A0A0H2SJ79_9AGAM</name>
<dbReference type="EMBL" id="KQ085908">
    <property type="protein sequence ID" value="KLO17151.1"/>
    <property type="molecule type" value="Genomic_DNA"/>
</dbReference>
<evidence type="ECO:0000256" key="2">
    <source>
        <dbReference type="ARBA" id="ARBA00022692"/>
    </source>
</evidence>
<evidence type="ECO:0000256" key="1">
    <source>
        <dbReference type="ARBA" id="ARBA00004141"/>
    </source>
</evidence>
<reference evidence="6 7" key="1">
    <citation type="submission" date="2015-04" db="EMBL/GenBank/DDBJ databases">
        <title>Complete genome sequence of Schizopora paradoxa KUC8140, a cosmopolitan wood degrader in East Asia.</title>
        <authorList>
            <consortium name="DOE Joint Genome Institute"/>
            <person name="Min B."/>
            <person name="Park H."/>
            <person name="Jang Y."/>
            <person name="Kim J.-J."/>
            <person name="Kim K.H."/>
            <person name="Pangilinan J."/>
            <person name="Lipzen A."/>
            <person name="Riley R."/>
            <person name="Grigoriev I.V."/>
            <person name="Spatafora J.W."/>
            <person name="Choi I.-G."/>
        </authorList>
    </citation>
    <scope>NUCLEOTIDE SEQUENCE [LARGE SCALE GENOMIC DNA]</scope>
    <source>
        <strain evidence="6 7">KUC8140</strain>
    </source>
</reference>
<dbReference type="PANTHER" id="PTHR42723">
    <property type="entry name" value="CHLOROPHYLL SYNTHASE"/>
    <property type="match status" value="1"/>
</dbReference>
<evidence type="ECO:0000256" key="4">
    <source>
        <dbReference type="ARBA" id="ARBA00023136"/>
    </source>
</evidence>
<dbReference type="Gene3D" id="1.10.357.140">
    <property type="entry name" value="UbiA prenyltransferase"/>
    <property type="match status" value="1"/>
</dbReference>
<feature type="transmembrane region" description="Helical" evidence="5">
    <location>
        <begin position="84"/>
        <end position="103"/>
    </location>
</feature>
<dbReference type="AlphaFoldDB" id="A0A0H2SJ79"/>
<evidence type="ECO:0000313" key="6">
    <source>
        <dbReference type="EMBL" id="KLO17151.1"/>
    </source>
</evidence>
<dbReference type="InterPro" id="IPR050475">
    <property type="entry name" value="Prenyltransferase_related"/>
</dbReference>
<keyword evidence="7" id="KW-1185">Reference proteome</keyword>
<dbReference type="CDD" id="cd13965">
    <property type="entry name" value="PT_UbiA_3"/>
    <property type="match status" value="1"/>
</dbReference>
<feature type="transmembrane region" description="Helical" evidence="5">
    <location>
        <begin position="138"/>
        <end position="155"/>
    </location>
</feature>